<evidence type="ECO:0000259" key="6">
    <source>
        <dbReference type="Pfam" id="PF02465"/>
    </source>
</evidence>
<gene>
    <name evidence="8" type="ORF">PTI45_03249</name>
</gene>
<feature type="domain" description="Flagellar hook-associated protein 2 C-terminal" evidence="7">
    <location>
        <begin position="210"/>
        <end position="484"/>
    </location>
</feature>
<evidence type="ECO:0000256" key="3">
    <source>
        <dbReference type="ARBA" id="ARBA00023054"/>
    </source>
</evidence>
<keyword evidence="8" id="KW-0966">Cell projection</keyword>
<dbReference type="GO" id="GO:0009424">
    <property type="term" value="C:bacterial-type flagellum hook"/>
    <property type="evidence" value="ECO:0007669"/>
    <property type="project" value="UniProtKB-UniRule"/>
</dbReference>
<dbReference type="Pfam" id="PF02465">
    <property type="entry name" value="FliD_N"/>
    <property type="match status" value="1"/>
</dbReference>
<dbReference type="Proteomes" id="UP000094578">
    <property type="component" value="Unassembled WGS sequence"/>
</dbReference>
<dbReference type="GO" id="GO:0009421">
    <property type="term" value="C:bacterial-type flagellum filament cap"/>
    <property type="evidence" value="ECO:0007669"/>
    <property type="project" value="InterPro"/>
</dbReference>
<comment type="subcellular location">
    <subcellularLocation>
        <location evidence="5">Secreted</location>
    </subcellularLocation>
    <subcellularLocation>
        <location evidence="5">Bacterial flagellum</location>
    </subcellularLocation>
</comment>
<evidence type="ECO:0000256" key="2">
    <source>
        <dbReference type="ARBA" id="ARBA00011255"/>
    </source>
</evidence>
<comment type="function">
    <text evidence="5">Required for morphogenesis and for the elongation of the flagellar filament by facilitating polymerization of the flagellin monomers at the tip of growing filament. Forms a capping structure, which prevents flagellin subunits (transported through the central channel of the flagellum) from leaking out without polymerization at the distal end.</text>
</comment>
<dbReference type="GO" id="GO:0007155">
    <property type="term" value="P:cell adhesion"/>
    <property type="evidence" value="ECO:0007669"/>
    <property type="project" value="InterPro"/>
</dbReference>
<comment type="caution">
    <text evidence="8">The sequence shown here is derived from an EMBL/GenBank/DDBJ whole genome shotgun (WGS) entry which is preliminary data.</text>
</comment>
<protein>
    <recommendedName>
        <fullName evidence="5">Flagellar hook-associated protein 2</fullName>
        <shortName evidence="5">HAP2</shortName>
    </recommendedName>
    <alternativeName>
        <fullName evidence="5">Flagellar cap protein</fullName>
    </alternativeName>
</protein>
<evidence type="ECO:0000259" key="7">
    <source>
        <dbReference type="Pfam" id="PF07195"/>
    </source>
</evidence>
<sequence>MVTRITGLASGMDIDATVTKLMKAEKAPLTKLTQDKQLVEWKREGYRDVSTKLVSFLNDKLNNLSLSSSINAQKATVTGNSTAVSATATGSASGGVLNISVQGLASATNVTSNTGAGAHAGTEALSNVYSGTDPIVINGQTINIESTDTINSFIQKINSNKDAGVTAVFDPNSGKMSLTNKATGNSPLTFSGAALEAFGIKAGNVTSNLGKDAELTVNGLAITQKSNSFSMNGVDITLNTVTPAGQTTQVSVTPDTDTLVKSVQTFVDAYNDVLSMLNSKVGEERYKKYAPLTDEQKKDLSDDEQKLWNTKAKSGMLKGDDMLQQTISTMRTAMIQGVTLSDGSKVNFAQLGITTGTYETRGKLSLDTEKLKTALAKDPNIVNNFFGAQDSATSSTNKYTDQDGMLSRMKKITKSSLESLASTAGTSRVSSDANSTFLVNSLMGTQLTGMDRRISDWNSRLNTIETNYYKKFTAMETAISRYNNQSTSLSSL</sequence>
<keyword evidence="8" id="KW-0969">Cilium</keyword>
<dbReference type="PANTHER" id="PTHR30288">
    <property type="entry name" value="FLAGELLAR CAP/ASSEMBLY PROTEIN FLID"/>
    <property type="match status" value="1"/>
</dbReference>
<dbReference type="GO" id="GO:0071973">
    <property type="term" value="P:bacterial-type flagellum-dependent cell motility"/>
    <property type="evidence" value="ECO:0007669"/>
    <property type="project" value="TreeGrafter"/>
</dbReference>
<dbReference type="InterPro" id="IPR003481">
    <property type="entry name" value="FliD_N"/>
</dbReference>
<keyword evidence="5" id="KW-0964">Secreted</keyword>
<dbReference type="Pfam" id="PF07195">
    <property type="entry name" value="FliD_C"/>
    <property type="match status" value="1"/>
</dbReference>
<dbReference type="PANTHER" id="PTHR30288:SF0">
    <property type="entry name" value="FLAGELLAR HOOK-ASSOCIATED PROTEIN 2"/>
    <property type="match status" value="1"/>
</dbReference>
<evidence type="ECO:0000313" key="8">
    <source>
        <dbReference type="EMBL" id="ODP27315.1"/>
    </source>
</evidence>
<evidence type="ECO:0000256" key="5">
    <source>
        <dbReference type="RuleBase" id="RU362066"/>
    </source>
</evidence>
<keyword evidence="3" id="KW-0175">Coiled coil</keyword>
<evidence type="ECO:0000256" key="1">
    <source>
        <dbReference type="ARBA" id="ARBA00009764"/>
    </source>
</evidence>
<dbReference type="RefSeq" id="WP_069328641.1">
    <property type="nucleotide sequence ID" value="NZ_MDER01000060.1"/>
</dbReference>
<accession>A0A1E3L2B9</accession>
<keyword evidence="8" id="KW-0282">Flagellum</keyword>
<dbReference type="InterPro" id="IPR040026">
    <property type="entry name" value="FliD"/>
</dbReference>
<comment type="similarity">
    <text evidence="1 5">Belongs to the FliD family.</text>
</comment>
<dbReference type="PATRIC" id="fig|1886670.3.peg.3303"/>
<feature type="domain" description="Flagellar hook-associated protein 2 N-terminal" evidence="6">
    <location>
        <begin position="10"/>
        <end position="107"/>
    </location>
</feature>
<organism evidence="8 9">
    <name type="scientific">Paenibacillus nuruki</name>
    <dbReference type="NCBI Taxonomy" id="1886670"/>
    <lineage>
        <taxon>Bacteria</taxon>
        <taxon>Bacillati</taxon>
        <taxon>Bacillota</taxon>
        <taxon>Bacilli</taxon>
        <taxon>Bacillales</taxon>
        <taxon>Paenibacillaceae</taxon>
        <taxon>Paenibacillus</taxon>
    </lineage>
</organism>
<keyword evidence="9" id="KW-1185">Reference proteome</keyword>
<proteinExistence type="inferred from homology"/>
<reference evidence="8 9" key="1">
    <citation type="submission" date="2016-08" db="EMBL/GenBank/DDBJ databases">
        <title>Genome sequencing of Paenibacillus sp. TI45-13ar, isolated from Korean traditional nuruk.</title>
        <authorList>
            <person name="Kim S.-J."/>
        </authorList>
    </citation>
    <scope>NUCLEOTIDE SEQUENCE [LARGE SCALE GENOMIC DNA]</scope>
    <source>
        <strain evidence="8 9">TI45-13ar</strain>
    </source>
</reference>
<evidence type="ECO:0000313" key="9">
    <source>
        <dbReference type="Proteomes" id="UP000094578"/>
    </source>
</evidence>
<comment type="subunit">
    <text evidence="2 5">Homopentamer.</text>
</comment>
<dbReference type="GO" id="GO:0005576">
    <property type="term" value="C:extracellular region"/>
    <property type="evidence" value="ECO:0007669"/>
    <property type="project" value="UniProtKB-SubCell"/>
</dbReference>
<evidence type="ECO:0000256" key="4">
    <source>
        <dbReference type="ARBA" id="ARBA00023143"/>
    </source>
</evidence>
<dbReference type="STRING" id="1886670.PTI45_03249"/>
<dbReference type="AlphaFoldDB" id="A0A1E3L2B9"/>
<dbReference type="EMBL" id="MDER01000060">
    <property type="protein sequence ID" value="ODP27315.1"/>
    <property type="molecule type" value="Genomic_DNA"/>
</dbReference>
<name>A0A1E3L2B9_9BACL</name>
<keyword evidence="4 5" id="KW-0975">Bacterial flagellum</keyword>
<dbReference type="InterPro" id="IPR010809">
    <property type="entry name" value="FliD_C"/>
</dbReference>